<proteinExistence type="predicted"/>
<dbReference type="PANTHER" id="PTHR34473">
    <property type="entry name" value="UPF0699 TRANSMEMBRANE PROTEIN YDBS"/>
    <property type="match status" value="1"/>
</dbReference>
<reference evidence="3 4" key="1">
    <citation type="journal article" date="2016" name="Int. J. Syst. Evol. Microbiol.">
        <title>Oceanobacillus halophilus sp. nov., a novel moderately halophilic bacterium from a hypersaline lake.</title>
        <authorList>
            <person name="Amoozegar M.A."/>
            <person name="Bagheri M."/>
            <person name="Makhdoumi A."/>
            <person name="Nikou M.M."/>
            <person name="Fazeli S.A.S."/>
            <person name="Schumann P."/>
            <person name="Sproer C."/>
            <person name="Sanchez-Porro C."/>
            <person name="Ventosa A."/>
        </authorList>
    </citation>
    <scope>NUCLEOTIDE SEQUENCE [LARGE SCALE GENOMIC DNA]</scope>
    <source>
        <strain evidence="3 4">DSM 23996</strain>
    </source>
</reference>
<gene>
    <name evidence="3" type="ORF">D8M06_14955</name>
</gene>
<dbReference type="RefSeq" id="WP_121205349.1">
    <property type="nucleotide sequence ID" value="NZ_RBZP01000015.1"/>
</dbReference>
<feature type="domain" description="YdbS-like PH" evidence="2">
    <location>
        <begin position="72"/>
        <end position="146"/>
    </location>
</feature>
<name>A0A495A061_9BACI</name>
<dbReference type="Pfam" id="PF03703">
    <property type="entry name" value="bPH_2"/>
    <property type="match status" value="1"/>
</dbReference>
<dbReference type="EMBL" id="RBZP01000015">
    <property type="protein sequence ID" value="RKQ30923.1"/>
    <property type="molecule type" value="Genomic_DNA"/>
</dbReference>
<evidence type="ECO:0000313" key="4">
    <source>
        <dbReference type="Proteomes" id="UP000269301"/>
    </source>
</evidence>
<evidence type="ECO:0000259" key="2">
    <source>
        <dbReference type="Pfam" id="PF03703"/>
    </source>
</evidence>
<feature type="transmembrane region" description="Helical" evidence="1">
    <location>
        <begin position="47"/>
        <end position="67"/>
    </location>
</feature>
<keyword evidence="1" id="KW-1133">Transmembrane helix</keyword>
<dbReference type="PANTHER" id="PTHR34473:SF2">
    <property type="entry name" value="UPF0699 TRANSMEMBRANE PROTEIN YDBT"/>
    <property type="match status" value="1"/>
</dbReference>
<comment type="caution">
    <text evidence="3">The sequence shown here is derived from an EMBL/GenBank/DDBJ whole genome shotgun (WGS) entry which is preliminary data.</text>
</comment>
<dbReference type="AlphaFoldDB" id="A0A495A061"/>
<evidence type="ECO:0000313" key="3">
    <source>
        <dbReference type="EMBL" id="RKQ30923.1"/>
    </source>
</evidence>
<dbReference type="Proteomes" id="UP000269301">
    <property type="component" value="Unassembled WGS sequence"/>
</dbReference>
<keyword evidence="4" id="KW-1185">Reference proteome</keyword>
<keyword evidence="1" id="KW-0812">Transmembrane</keyword>
<dbReference type="OrthoDB" id="1750577at2"/>
<accession>A0A495A061</accession>
<feature type="transmembrane region" description="Helical" evidence="1">
    <location>
        <begin position="21"/>
        <end position="41"/>
    </location>
</feature>
<organism evidence="3 4">
    <name type="scientific">Oceanobacillus halophilus</name>
    <dbReference type="NCBI Taxonomy" id="930130"/>
    <lineage>
        <taxon>Bacteria</taxon>
        <taxon>Bacillati</taxon>
        <taxon>Bacillota</taxon>
        <taxon>Bacilli</taxon>
        <taxon>Bacillales</taxon>
        <taxon>Bacillaceae</taxon>
        <taxon>Oceanobacillus</taxon>
    </lineage>
</organism>
<dbReference type="InterPro" id="IPR005182">
    <property type="entry name" value="YdbS-like_PH"/>
</dbReference>
<protein>
    <recommendedName>
        <fullName evidence="2">YdbS-like PH domain-containing protein</fullName>
    </recommendedName>
</protein>
<sequence>MREPPKNRIALDAIKVWKITAAIYIGVLWLLIIAVGVLFYIFDFPFWIILTAAILNAINTYLFIFVIPELRWKKWKYEIFEQEIYIQHGILITTRTLVPMIRVQHVDTEQGPIMKKFKLASVTISTAATKHVIPALHEEDAANLRDGISSLARVEEDDV</sequence>
<evidence type="ECO:0000256" key="1">
    <source>
        <dbReference type="SAM" id="Phobius"/>
    </source>
</evidence>
<keyword evidence="1" id="KW-0472">Membrane</keyword>